<dbReference type="PANTHER" id="PTHR16509:SF8">
    <property type="entry name" value="MANGANESE-DEPENDENT ADP-RIBOSE_CDP-ALCOHOL DIPHOSPHATASE"/>
    <property type="match status" value="1"/>
</dbReference>
<dbReference type="GO" id="GO:0047734">
    <property type="term" value="F:CDP-glycerol diphosphatase activity"/>
    <property type="evidence" value="ECO:0007669"/>
    <property type="project" value="TreeGrafter"/>
</dbReference>
<dbReference type="PANTHER" id="PTHR16509">
    <property type="match status" value="1"/>
</dbReference>
<organism evidence="2 3">
    <name type="scientific">Candidatus Thermochlorobacter aerophilus</name>
    <dbReference type="NCBI Taxonomy" id="1868324"/>
    <lineage>
        <taxon>Bacteria</taxon>
        <taxon>Pseudomonadati</taxon>
        <taxon>Chlorobiota</taxon>
        <taxon>Chlorobiia</taxon>
        <taxon>Chlorobiales</taxon>
        <taxon>Candidatus Thermochlorobacteriaceae</taxon>
        <taxon>Candidatus Thermochlorobacter</taxon>
    </lineage>
</organism>
<evidence type="ECO:0000313" key="2">
    <source>
        <dbReference type="EMBL" id="RFM24772.1"/>
    </source>
</evidence>
<dbReference type="Gene3D" id="3.60.21.10">
    <property type="match status" value="1"/>
</dbReference>
<feature type="domain" description="Calcineurin-like phosphoesterase" evidence="1">
    <location>
        <begin position="10"/>
        <end position="224"/>
    </location>
</feature>
<dbReference type="GO" id="GO:0008663">
    <property type="term" value="F:2',3'-cyclic-nucleotide 2'-phosphodiesterase activity"/>
    <property type="evidence" value="ECO:0007669"/>
    <property type="project" value="TreeGrafter"/>
</dbReference>
<comment type="caution">
    <text evidence="2">The sequence shown here is derived from an EMBL/GenBank/DDBJ whole genome shotgun (WGS) entry which is preliminary data.</text>
</comment>
<accession>A0A395M233</accession>
<sequence>MSEQAPLFSFGIVTDIQYADREPAGLLRFREAPRKLQHAVAQWNQHPLAFVVQLGDVVHGNGENTWHELNQIATILEQAYAPQFHVIGNHCLSVKLSDLLRRFQMELPYYAFSHKGFRFVVLYGMDISLESEGEAKLAAQKFLAEHPSMREWCGAIGEEQLSWLEAQLRLAEMRQESIIFFCHFPVHWQTTDEAHGIVWNYSRVQELIFSSPNSVAWFNGHFHKGGDTVEQGMHFISLEALVEAPEESNAFGIVEVYPDKLILKGEGVMKNRHLDLRFRSRVPA</sequence>
<dbReference type="Proteomes" id="UP000266389">
    <property type="component" value="Unassembled WGS sequence"/>
</dbReference>
<reference evidence="2 3" key="1">
    <citation type="journal article" date="2011" name="ISME J.">
        <title>Community ecology of hot spring cyanobacterial mats: predominant populations and their functional potential.</title>
        <authorList>
            <person name="Klatt C.G."/>
            <person name="Wood J.M."/>
            <person name="Rusch D.B."/>
            <person name="Bateson M.M."/>
            <person name="Hamamura N."/>
            <person name="Heidelberg J.F."/>
            <person name="Grossman A.R."/>
            <person name="Bhaya D."/>
            <person name="Cohan F.M."/>
            <person name="Kuhl M."/>
            <person name="Bryant D.A."/>
            <person name="Ward D.M."/>
        </authorList>
    </citation>
    <scope>NUCLEOTIDE SEQUENCE [LARGE SCALE GENOMIC DNA]</scope>
    <source>
        <strain evidence="2">OS</strain>
    </source>
</reference>
<dbReference type="InterPro" id="IPR004843">
    <property type="entry name" value="Calcineurin-like_PHP"/>
</dbReference>
<dbReference type="EMBL" id="PHFL01000026">
    <property type="protein sequence ID" value="RFM24772.1"/>
    <property type="molecule type" value="Genomic_DNA"/>
</dbReference>
<evidence type="ECO:0000313" key="3">
    <source>
        <dbReference type="Proteomes" id="UP000266389"/>
    </source>
</evidence>
<name>A0A395M233_9BACT</name>
<evidence type="ECO:0000259" key="1">
    <source>
        <dbReference type="Pfam" id="PF00149"/>
    </source>
</evidence>
<protein>
    <recommendedName>
        <fullName evidence="1">Calcineurin-like phosphoesterase domain-containing protein</fullName>
    </recommendedName>
</protein>
<dbReference type="Pfam" id="PF00149">
    <property type="entry name" value="Metallophos"/>
    <property type="match status" value="1"/>
</dbReference>
<dbReference type="AlphaFoldDB" id="A0A395M233"/>
<dbReference type="GO" id="GO:0047631">
    <property type="term" value="F:ADP-ribose diphosphatase activity"/>
    <property type="evidence" value="ECO:0007669"/>
    <property type="project" value="TreeGrafter"/>
</dbReference>
<dbReference type="SUPFAM" id="SSF56300">
    <property type="entry name" value="Metallo-dependent phosphatases"/>
    <property type="match status" value="1"/>
</dbReference>
<dbReference type="GO" id="GO:0030145">
    <property type="term" value="F:manganese ion binding"/>
    <property type="evidence" value="ECO:0007669"/>
    <property type="project" value="TreeGrafter"/>
</dbReference>
<dbReference type="InterPro" id="IPR029052">
    <property type="entry name" value="Metallo-depent_PP-like"/>
</dbReference>
<proteinExistence type="predicted"/>
<gene>
    <name evidence="2" type="ORF">D0433_03940</name>
</gene>